<feature type="signal peptide" evidence="7">
    <location>
        <begin position="1"/>
        <end position="29"/>
    </location>
</feature>
<dbReference type="SUPFAM" id="SSF69318">
    <property type="entry name" value="Integrin alpha N-terminal domain"/>
    <property type="match status" value="1"/>
</dbReference>
<dbReference type="PANTHER" id="PTHR21419:SF30">
    <property type="entry name" value="IG-LIKE DOMAIN-CONTAINING PROTEIN"/>
    <property type="match status" value="1"/>
</dbReference>
<feature type="chain" id="PRO_5038049968" evidence="7">
    <location>
        <begin position="30"/>
        <end position="594"/>
    </location>
</feature>
<keyword evidence="5" id="KW-0472">Membrane</keyword>
<dbReference type="InterPro" id="IPR028994">
    <property type="entry name" value="Integrin_alpha_N"/>
</dbReference>
<proteinExistence type="predicted"/>
<dbReference type="GO" id="GO:0016020">
    <property type="term" value="C:membrane"/>
    <property type="evidence" value="ECO:0007669"/>
    <property type="project" value="UniProtKB-SubCell"/>
</dbReference>
<feature type="region of interest" description="Disordered" evidence="6">
    <location>
        <begin position="50"/>
        <end position="77"/>
    </location>
</feature>
<evidence type="ECO:0000313" key="9">
    <source>
        <dbReference type="EMBL" id="MBU2692750.1"/>
    </source>
</evidence>
<keyword evidence="3 7" id="KW-0732">Signal</keyword>
<evidence type="ECO:0000256" key="3">
    <source>
        <dbReference type="ARBA" id="ARBA00022729"/>
    </source>
</evidence>
<evidence type="ECO:0000256" key="6">
    <source>
        <dbReference type="SAM" id="MobiDB-lite"/>
    </source>
</evidence>
<dbReference type="InterPro" id="IPR045232">
    <property type="entry name" value="FAM234"/>
</dbReference>
<keyword evidence="2" id="KW-0812">Transmembrane</keyword>
<dbReference type="AlphaFoldDB" id="A0A948RXA9"/>
<dbReference type="NCBIfam" id="TIGR04183">
    <property type="entry name" value="Por_Secre_tail"/>
    <property type="match status" value="1"/>
</dbReference>
<evidence type="ECO:0000256" key="2">
    <source>
        <dbReference type="ARBA" id="ARBA00022692"/>
    </source>
</evidence>
<sequence length="594" mass="62219">MSQNRSHHQSFNILVPVCLFILVVMSSQALPATQTAPVDAADPGMTIINVEASDPADGDGSDNQAAGNNRPAPPMMPGWPQTMAVNPIYSPVGVVLADLDNDGYKEVLAGSTDNQFRVWHHNGVLLSGWPVNLGGRIQSKAAVADLDGDGDLEIIIAVCSGQLHVRHHDGTSMTGWPQPSGLTFGFLSPLIYDIDDDGRPEILVGGGSTVKAWEADGTILWQAPVTGTISGTLSAGDLTGDELPEILVTTTAGLLYALQGSNGSGTAGWPVTYGLSSSYAAPSIGDFDGDGSREALVVGYNFGVSTSIFAYRGDGTLLPNFPVTYPSAQTYSCPVLADIDGDGDLELWNAGKIDGNAFYAWDHTGALLPGWPVTADPNMEGSAIIANLDGIPGYEIAIGDNWSPGSIFGHNVDGTIAADFPIPKPGGSGPNSPEIADVDLDGDLEMAMTMTTGDVALWDFSGIAPNDAIEWGGLFHDNWNTSQHGFKIPTSTSSVSETDLISARALLQAWPNPFIDTATLRFRSGDGDNVTLTIHDLTGRTIRSLSTTSAGPGWNTLTWDGRAAGGQPAAGGIYFVKLHTASGSEGKIRIVLIR</sequence>
<dbReference type="Gene3D" id="2.60.40.4070">
    <property type="match status" value="1"/>
</dbReference>
<evidence type="ECO:0000256" key="1">
    <source>
        <dbReference type="ARBA" id="ARBA00004167"/>
    </source>
</evidence>
<dbReference type="InterPro" id="IPR013517">
    <property type="entry name" value="FG-GAP"/>
</dbReference>
<evidence type="ECO:0000256" key="5">
    <source>
        <dbReference type="ARBA" id="ARBA00023136"/>
    </source>
</evidence>
<comment type="subcellular location">
    <subcellularLocation>
        <location evidence="1">Membrane</location>
        <topology evidence="1">Single-pass membrane protein</topology>
    </subcellularLocation>
</comment>
<dbReference type="PANTHER" id="PTHR21419">
    <property type="match status" value="1"/>
</dbReference>
<reference evidence="9" key="1">
    <citation type="submission" date="2021-05" db="EMBL/GenBank/DDBJ databases">
        <title>Energy efficiency and biological interactions define the core microbiome of deep oligotrophic groundwater.</title>
        <authorList>
            <person name="Mehrshad M."/>
            <person name="Lopez-Fernandez M."/>
            <person name="Bell E."/>
            <person name="Bernier-Latmani R."/>
            <person name="Bertilsson S."/>
            <person name="Dopson M."/>
        </authorList>
    </citation>
    <scope>NUCLEOTIDE SEQUENCE</scope>
    <source>
        <strain evidence="9">Modern_marine.mb.64</strain>
    </source>
</reference>
<feature type="domain" description="FlgD/Vpr Ig-like" evidence="8">
    <location>
        <begin position="524"/>
        <end position="583"/>
    </location>
</feature>
<organism evidence="9 10">
    <name type="scientific">Eiseniibacteriota bacterium</name>
    <dbReference type="NCBI Taxonomy" id="2212470"/>
    <lineage>
        <taxon>Bacteria</taxon>
        <taxon>Candidatus Eiseniibacteriota</taxon>
    </lineage>
</organism>
<dbReference type="InterPro" id="IPR025965">
    <property type="entry name" value="FlgD/Vpr_Ig-like"/>
</dbReference>
<evidence type="ECO:0000256" key="7">
    <source>
        <dbReference type="SAM" id="SignalP"/>
    </source>
</evidence>
<evidence type="ECO:0000313" key="10">
    <source>
        <dbReference type="Proteomes" id="UP000777784"/>
    </source>
</evidence>
<name>A0A948RXA9_UNCEI</name>
<dbReference type="InterPro" id="IPR026444">
    <property type="entry name" value="Secre_tail"/>
</dbReference>
<dbReference type="EMBL" id="JAHJDP010000099">
    <property type="protein sequence ID" value="MBU2692750.1"/>
    <property type="molecule type" value="Genomic_DNA"/>
</dbReference>
<dbReference type="Pfam" id="PF13860">
    <property type="entry name" value="FlgD_ig"/>
    <property type="match status" value="1"/>
</dbReference>
<keyword evidence="4" id="KW-1133">Transmembrane helix</keyword>
<evidence type="ECO:0000256" key="4">
    <source>
        <dbReference type="ARBA" id="ARBA00022989"/>
    </source>
</evidence>
<comment type="caution">
    <text evidence="9">The sequence shown here is derived from an EMBL/GenBank/DDBJ whole genome shotgun (WGS) entry which is preliminary data.</text>
</comment>
<accession>A0A948RXA9</accession>
<dbReference type="Gene3D" id="2.130.10.130">
    <property type="entry name" value="Integrin alpha, N-terminal"/>
    <property type="match status" value="1"/>
</dbReference>
<dbReference type="Proteomes" id="UP000777784">
    <property type="component" value="Unassembled WGS sequence"/>
</dbReference>
<evidence type="ECO:0000259" key="8">
    <source>
        <dbReference type="Pfam" id="PF13860"/>
    </source>
</evidence>
<gene>
    <name evidence="9" type="ORF">KJ970_17675</name>
</gene>
<protein>
    <submittedName>
        <fullName evidence="9">VCBS repeat-containing protein</fullName>
    </submittedName>
</protein>
<dbReference type="Pfam" id="PF13517">
    <property type="entry name" value="FG-GAP_3"/>
    <property type="match status" value="2"/>
</dbReference>